<protein>
    <recommendedName>
        <fullName evidence="3">DUF2442 domain-containing protein</fullName>
    </recommendedName>
</protein>
<dbReference type="SUPFAM" id="SSF143880">
    <property type="entry name" value="NE0471 N-terminal domain-like"/>
    <property type="match status" value="1"/>
</dbReference>
<accession>A0A1P9WZX5</accession>
<dbReference type="AlphaFoldDB" id="A0A1P9WZX5"/>
<dbReference type="KEGG" id="smon:AWR27_17195"/>
<dbReference type="EMBL" id="CP014263">
    <property type="protein sequence ID" value="AQG80903.1"/>
    <property type="molecule type" value="Genomic_DNA"/>
</dbReference>
<proteinExistence type="predicted"/>
<sequence length="83" mass="9508">MNEVTAFRIVNGYQVWIKFQDGVEKIVDFEPFLGKGFTAELLQPEKFKQLYIEDGGGLAWPNGYDFCPNYLHDYVADVQLAQA</sequence>
<dbReference type="InterPro" id="IPR018841">
    <property type="entry name" value="DUF2442"/>
</dbReference>
<reference evidence="1 2" key="1">
    <citation type="submission" date="2016-01" db="EMBL/GenBank/DDBJ databases">
        <authorList>
            <person name="Oliw E.H."/>
        </authorList>
    </citation>
    <scope>NUCLEOTIDE SEQUENCE [LARGE SCALE GENOMIC DNA]</scope>
    <source>
        <strain evidence="1 2">DY10</strain>
    </source>
</reference>
<evidence type="ECO:0008006" key="3">
    <source>
        <dbReference type="Google" id="ProtNLM"/>
    </source>
</evidence>
<dbReference type="InterPro" id="IPR036782">
    <property type="entry name" value="NE0471-like_N"/>
</dbReference>
<organism evidence="1 2">
    <name type="scientific">Spirosoma montaniterrae</name>
    <dbReference type="NCBI Taxonomy" id="1178516"/>
    <lineage>
        <taxon>Bacteria</taxon>
        <taxon>Pseudomonadati</taxon>
        <taxon>Bacteroidota</taxon>
        <taxon>Cytophagia</taxon>
        <taxon>Cytophagales</taxon>
        <taxon>Cytophagaceae</taxon>
        <taxon>Spirosoma</taxon>
    </lineage>
</organism>
<keyword evidence="2" id="KW-1185">Reference proteome</keyword>
<gene>
    <name evidence="1" type="ORF">AWR27_17195</name>
</gene>
<dbReference type="RefSeq" id="WP_077132364.1">
    <property type="nucleotide sequence ID" value="NZ_CP014263.1"/>
</dbReference>
<dbReference type="OrthoDB" id="9803723at2"/>
<dbReference type="Pfam" id="PF10387">
    <property type="entry name" value="DUF2442"/>
    <property type="match status" value="1"/>
</dbReference>
<evidence type="ECO:0000313" key="2">
    <source>
        <dbReference type="Proteomes" id="UP000187941"/>
    </source>
</evidence>
<name>A0A1P9WZX5_9BACT</name>
<dbReference type="Proteomes" id="UP000187941">
    <property type="component" value="Chromosome"/>
</dbReference>
<dbReference type="STRING" id="1178516.AWR27_17195"/>
<dbReference type="Gene3D" id="3.30.2020.10">
    <property type="entry name" value="NE0471-like N-terminal domain"/>
    <property type="match status" value="1"/>
</dbReference>
<evidence type="ECO:0000313" key="1">
    <source>
        <dbReference type="EMBL" id="AQG80903.1"/>
    </source>
</evidence>